<evidence type="ECO:0000313" key="3">
    <source>
        <dbReference type="EMBL" id="CAY48246.1"/>
    </source>
</evidence>
<protein>
    <submittedName>
        <fullName evidence="2">QslA_E domain-containing protein</fullName>
    </submittedName>
</protein>
<dbReference type="Pfam" id="PF18226">
    <property type="entry name" value="QslA"/>
    <property type="match status" value="1"/>
</dbReference>
<dbReference type="KEGG" id="pfs:PFLU_2003"/>
<organism evidence="3">
    <name type="scientific">Pseudomonas fluorescens (strain SBW25)</name>
    <dbReference type="NCBI Taxonomy" id="216595"/>
    <lineage>
        <taxon>Bacteria</taxon>
        <taxon>Pseudomonadati</taxon>
        <taxon>Pseudomonadota</taxon>
        <taxon>Gammaproteobacteria</taxon>
        <taxon>Pseudomonadales</taxon>
        <taxon>Pseudomonadaceae</taxon>
        <taxon>Pseudomonas</taxon>
    </lineage>
</organism>
<dbReference type="HOGENOM" id="CLU_1915257_0_0_6"/>
<dbReference type="InterPro" id="IPR040654">
    <property type="entry name" value="QslA"/>
</dbReference>
<gene>
    <name evidence="3" type="ordered locus">PFLU_2003</name>
</gene>
<name>C3K892_PSEFS</name>
<evidence type="ECO:0000259" key="1">
    <source>
        <dbReference type="Pfam" id="PF18226"/>
    </source>
</evidence>
<dbReference type="EMBL" id="AM181176">
    <property type="protein sequence ID" value="CAY48246.1"/>
    <property type="molecule type" value="Genomic_DNA"/>
</dbReference>
<accession>C3K892</accession>
<dbReference type="AlphaFoldDB" id="C3K892"/>
<reference evidence="2" key="2">
    <citation type="submission" date="2023-10" db="EMBL/GenBank/DDBJ databases">
        <authorList>
            <person name="Fortmann-Grote C."/>
        </authorList>
    </citation>
    <scope>NUCLEOTIDE SEQUENCE</scope>
    <source>
        <strain evidence="2">SBW25</strain>
    </source>
</reference>
<reference evidence="3" key="1">
    <citation type="journal article" date="2009" name="Genome Biol.">
        <title>Genomic and genetic analyses of diversity and plant interactions of Pseudomonas fluorescens.</title>
        <authorList>
            <person name="Silby M.W."/>
            <person name="Cerdeno-Tarraga A.M."/>
            <person name="Vernikos G.S."/>
            <person name="Giddens S.R."/>
            <person name="Jackson R.W."/>
            <person name="Preston G.M."/>
            <person name="Zhang X.X."/>
            <person name="Moon C.D."/>
            <person name="Gehrig S.M."/>
            <person name="Godfrey S.A."/>
            <person name="Knight C.G."/>
            <person name="Malone J.G."/>
            <person name="Robinson Z."/>
            <person name="Spiers A.J."/>
            <person name="Harris S."/>
            <person name="Challis G.L."/>
            <person name="Yaxley A.M."/>
            <person name="Harris D."/>
            <person name="Seeger K."/>
            <person name="Murphy L."/>
            <person name="Rutter S."/>
            <person name="Squares R."/>
            <person name="Quail M.A."/>
            <person name="Saunders E."/>
            <person name="Mavromatis K."/>
            <person name="Brettin T.S."/>
            <person name="Bentley S.D."/>
            <person name="Hothersall J."/>
            <person name="Stephens E."/>
            <person name="Thomas C.M."/>
            <person name="Parkhill J."/>
            <person name="Levy S.B."/>
            <person name="Rainey P.B."/>
            <person name="Thomson N.R."/>
        </authorList>
    </citation>
    <scope>NUCLEOTIDE SEQUENCE [LARGE SCALE GENOMIC DNA]</scope>
    <source>
        <strain evidence="3">SBW25</strain>
    </source>
</reference>
<proteinExistence type="predicted"/>
<evidence type="ECO:0000313" key="2">
    <source>
        <dbReference type="EMBL" id="CAI2796273.1"/>
    </source>
</evidence>
<dbReference type="EMBL" id="OV986001">
    <property type="protein sequence ID" value="CAI2796273.1"/>
    <property type="molecule type" value="Genomic_DNA"/>
</dbReference>
<sequence>MARNFSRVCLRLLDAAAVLFDKAFRYLTRIPAQRVHQQICEYFSVPSAEDCPGIRIPWGDEFGPMIEDGVRCAESWLDDSSLPLWWALAQNRKRHCLGDSLEAFEAGFLLCLQQSLINFREAAASRPTSFDA</sequence>
<feature type="domain" description="LasR-specific antiactivator QslA" evidence="1">
    <location>
        <begin position="48"/>
        <end position="116"/>
    </location>
</feature>
<dbReference type="Proteomes" id="UP001152918">
    <property type="component" value="Chromosome"/>
</dbReference>